<reference evidence="2 3" key="1">
    <citation type="submission" date="2015-01" db="EMBL/GenBank/DDBJ databases">
        <title>The Genome Sequence of Exophiala mesophila CBS40295.</title>
        <authorList>
            <consortium name="The Broad Institute Genomics Platform"/>
            <person name="Cuomo C."/>
            <person name="de Hoog S."/>
            <person name="Gorbushina A."/>
            <person name="Stielow B."/>
            <person name="Teixiera M."/>
            <person name="Abouelleil A."/>
            <person name="Chapman S.B."/>
            <person name="Priest M."/>
            <person name="Young S.K."/>
            <person name="Wortman J."/>
            <person name="Nusbaum C."/>
            <person name="Birren B."/>
        </authorList>
    </citation>
    <scope>NUCLEOTIDE SEQUENCE [LARGE SCALE GENOMIC DNA]</scope>
    <source>
        <strain evidence="2 3">CBS 40295</strain>
    </source>
</reference>
<sequence>MWVLETTKILYPLDNMSFATSEQAQLPTPTDTPKPMDQDEPSPTSYPHHSTTWTPVDSMTPISTNPSKKRSRDDTSFDFDTDGSYFTSADAPAPIPEEEPIYGEGMVLLNPKTGMGVSAESQTGTWYEQKADEQILKDEIAAANFRPKLPTSRKSVRLSQNSIRIPADLTGGSAPASPPKTAVDRPECDEATLALGIGWTKISSEDEPIQAAARGWAKYLENHYSRYIHGAQIILKSSGLNAYLVSCQEGYYLFSEDLLEGKLVGRTWDTCIQNLRSYPMKFEGEQVLKAERTPGPEAVQPPSSERSHMENWADYNRLHSPRPVAVANGGGMDVD</sequence>
<evidence type="ECO:0000313" key="2">
    <source>
        <dbReference type="EMBL" id="KIV94976.1"/>
    </source>
</evidence>
<name>A0A0D1Y333_EXOME</name>
<feature type="compositionally biased region" description="Polar residues" evidence="1">
    <location>
        <begin position="41"/>
        <end position="66"/>
    </location>
</feature>
<feature type="compositionally biased region" description="Low complexity" evidence="1">
    <location>
        <begin position="82"/>
        <end position="92"/>
    </location>
</feature>
<dbReference type="GeneID" id="27320531"/>
<dbReference type="RefSeq" id="XP_016226550.1">
    <property type="nucleotide sequence ID" value="XM_016367032.1"/>
</dbReference>
<organism evidence="2 3">
    <name type="scientific">Exophiala mesophila</name>
    <name type="common">Black yeast-like fungus</name>
    <dbReference type="NCBI Taxonomy" id="212818"/>
    <lineage>
        <taxon>Eukaryota</taxon>
        <taxon>Fungi</taxon>
        <taxon>Dikarya</taxon>
        <taxon>Ascomycota</taxon>
        <taxon>Pezizomycotina</taxon>
        <taxon>Eurotiomycetes</taxon>
        <taxon>Chaetothyriomycetidae</taxon>
        <taxon>Chaetothyriales</taxon>
        <taxon>Herpotrichiellaceae</taxon>
        <taxon>Exophiala</taxon>
    </lineage>
</organism>
<gene>
    <name evidence="2" type="ORF">PV10_02686</name>
</gene>
<feature type="compositionally biased region" description="Polar residues" evidence="1">
    <location>
        <begin position="20"/>
        <end position="31"/>
    </location>
</feature>
<accession>A0A0D1Y333</accession>
<dbReference type="HOGENOM" id="CLU_047454_0_0_1"/>
<protein>
    <submittedName>
        <fullName evidence="2">Uncharacterized protein</fullName>
    </submittedName>
</protein>
<evidence type="ECO:0000256" key="1">
    <source>
        <dbReference type="SAM" id="MobiDB-lite"/>
    </source>
</evidence>
<feature type="region of interest" description="Disordered" evidence="1">
    <location>
        <begin position="20"/>
        <end position="98"/>
    </location>
</feature>
<dbReference type="AlphaFoldDB" id="A0A0D1Y333"/>
<dbReference type="EMBL" id="KN847521">
    <property type="protein sequence ID" value="KIV94976.1"/>
    <property type="molecule type" value="Genomic_DNA"/>
</dbReference>
<evidence type="ECO:0000313" key="3">
    <source>
        <dbReference type="Proteomes" id="UP000054302"/>
    </source>
</evidence>
<dbReference type="OMA" id="SNDQHRT"/>
<keyword evidence="3" id="KW-1185">Reference proteome</keyword>
<proteinExistence type="predicted"/>
<dbReference type="VEuPathDB" id="FungiDB:PV10_02686"/>
<dbReference type="Proteomes" id="UP000054302">
    <property type="component" value="Unassembled WGS sequence"/>
</dbReference>
<dbReference type="OrthoDB" id="5359669at2759"/>